<dbReference type="InterPro" id="IPR032812">
    <property type="entry name" value="SbsA_Ig"/>
</dbReference>
<keyword evidence="1" id="KW-0732">Signal</keyword>
<dbReference type="AlphaFoldDB" id="A0A1A8XGI8"/>
<feature type="domain" description="SbsA Ig-like" evidence="2">
    <location>
        <begin position="652"/>
        <end position="764"/>
    </location>
</feature>
<protein>
    <recommendedName>
        <fullName evidence="2">SbsA Ig-like domain-containing protein</fullName>
    </recommendedName>
</protein>
<feature type="domain" description="SbsA Ig-like" evidence="2">
    <location>
        <begin position="768"/>
        <end position="872"/>
    </location>
</feature>
<name>A0A1A8XGI8_9PROT</name>
<evidence type="ECO:0000259" key="2">
    <source>
        <dbReference type="Pfam" id="PF13205"/>
    </source>
</evidence>
<dbReference type="STRING" id="1860102.ACCAA_10001"/>
<reference evidence="3 4" key="1">
    <citation type="submission" date="2016-06" db="EMBL/GenBank/DDBJ databases">
        <authorList>
            <person name="Kjaerup R.B."/>
            <person name="Dalgaard T.S."/>
            <person name="Juul-Madsen H.R."/>
        </authorList>
    </citation>
    <scope>NUCLEOTIDE SEQUENCE [LARGE SCALE GENOMIC DNA]</scope>
    <source>
        <strain evidence="3">3</strain>
    </source>
</reference>
<evidence type="ECO:0000313" key="4">
    <source>
        <dbReference type="Proteomes" id="UP000199169"/>
    </source>
</evidence>
<feature type="domain" description="SbsA Ig-like" evidence="2">
    <location>
        <begin position="304"/>
        <end position="406"/>
    </location>
</feature>
<keyword evidence="4" id="KW-1185">Reference proteome</keyword>
<sequence length="884" mass="92064">MVESFDVASGIGGAGGLISFGGKGVIVNPGADLLAGTDYYLQIDPTAVKDSTGQSYAGISDHTTLNFKAVDSVPALYGSDPSDNGTMEFNRDINLYFSEAIHAGTGTLRLYQADGAVVERFDVATGVGDAGGSLSFNGSSVDINPKGDLLPGTDYYLQIDPTALKDSTDHSYAGISDKTTLNFKAVDSVPTLSWSDPSDNGTMEFNRDIVLHFSENIHAGTGTIRLYQADGSLVESFNVATGVGAAGGSVDFNGSWVDVNPKADLLPGTDYYVQIDPTAVKDSTNHNYAGIGDHTTLNLKAVDSAPRLSGSDPSDNGTMEYNRDISLFFSENIHAGTGTIRLYQSDGSLAESFDVATGVGGAGGSVDFNGSWVDVSPKADLLPGTDYYVQIDPTAVKDSTNHSYAGIGDHTTLNFKAVDSVPRLSGSDPSDNGTMEFDRNLSLWFSENIHAGTGTIRLYQADGTVVESFDVATGMGGAGGSVSFGKLGQGVSVNPGADLLPGTDYYLQIDPTAVKDSTNHSYAGISDNATLNFRAVDSVPTLSSSYPSTIEFDHDIILPFSESVHAGTGTIRLFQADGTVVESFDVATGVGGAGGSVGFNGSLVYVDPKADLLSGTDYYVQIEPTAVKDSSEQSYAGIGDNTTLNFKAVDSVPTLFSSYPSDNGTLYMDYSQDISLFFSENIHAGTGTVRLYQANGSLVESFDVATGMGGAGGSVSFNGQRVDVSPKADRLSGTDYYLQIDPTAVKDSSGQSYAGIGDSTALNFKAVDSAPTLSGSYPSDNGTLPVQGNLQLVFSENVHAGTGTIRLYQADGSLVEGFDVATGMGGAGGAVSFNFPSRVEVNPNADLVPGTDYYLEVDPSAVQDATGNFFAGIVGVSTLNFEAI</sequence>
<evidence type="ECO:0000313" key="3">
    <source>
        <dbReference type="EMBL" id="SBT03048.1"/>
    </source>
</evidence>
<dbReference type="Proteomes" id="UP000199169">
    <property type="component" value="Unassembled WGS sequence"/>
</dbReference>
<feature type="domain" description="SbsA Ig-like" evidence="2">
    <location>
        <begin position="421"/>
        <end position="533"/>
    </location>
</feature>
<dbReference type="Pfam" id="PF13205">
    <property type="entry name" value="Big_5"/>
    <property type="match status" value="7"/>
</dbReference>
<feature type="domain" description="SbsA Ig-like" evidence="2">
    <location>
        <begin position="74"/>
        <end position="183"/>
    </location>
</feature>
<feature type="domain" description="SbsA Ig-like" evidence="2">
    <location>
        <begin position="189"/>
        <end position="289"/>
    </location>
</feature>
<organism evidence="3 4">
    <name type="scientific">Candidatus Accumulibacter aalborgensis</name>
    <dbReference type="NCBI Taxonomy" id="1860102"/>
    <lineage>
        <taxon>Bacteria</taxon>
        <taxon>Pseudomonadati</taxon>
        <taxon>Pseudomonadota</taxon>
        <taxon>Betaproteobacteria</taxon>
        <taxon>Candidatus Accumulibacter</taxon>
    </lineage>
</organism>
<dbReference type="EMBL" id="FLQX01000001">
    <property type="protein sequence ID" value="SBT03048.1"/>
    <property type="molecule type" value="Genomic_DNA"/>
</dbReference>
<proteinExistence type="predicted"/>
<feature type="domain" description="SbsA Ig-like" evidence="2">
    <location>
        <begin position="540"/>
        <end position="646"/>
    </location>
</feature>
<accession>A0A1A8XGI8</accession>
<gene>
    <name evidence="3" type="ORF">ACCAA_10001</name>
</gene>
<evidence type="ECO:0000256" key="1">
    <source>
        <dbReference type="ARBA" id="ARBA00022729"/>
    </source>
</evidence>